<comment type="similarity">
    <text evidence="1">Belongs to the ketopantoate reductase family.</text>
</comment>
<organism evidence="6 7">
    <name type="scientific">Lophiostoma macrostomum CBS 122681</name>
    <dbReference type="NCBI Taxonomy" id="1314788"/>
    <lineage>
        <taxon>Eukaryota</taxon>
        <taxon>Fungi</taxon>
        <taxon>Dikarya</taxon>
        <taxon>Ascomycota</taxon>
        <taxon>Pezizomycotina</taxon>
        <taxon>Dothideomycetes</taxon>
        <taxon>Pleosporomycetidae</taxon>
        <taxon>Pleosporales</taxon>
        <taxon>Lophiostomataceae</taxon>
        <taxon>Lophiostoma</taxon>
    </lineage>
</organism>
<dbReference type="AlphaFoldDB" id="A0A6A6TMW8"/>
<dbReference type="OrthoDB" id="3609at2759"/>
<feature type="domain" description="Ketopantoate reductase N-terminal" evidence="4">
    <location>
        <begin position="7"/>
        <end position="165"/>
    </location>
</feature>
<dbReference type="PANTHER" id="PTHR21708">
    <property type="entry name" value="PROBABLE 2-DEHYDROPANTOATE 2-REDUCTASE"/>
    <property type="match status" value="1"/>
</dbReference>
<dbReference type="SUPFAM" id="SSF51735">
    <property type="entry name" value="NAD(P)-binding Rossmann-fold domains"/>
    <property type="match status" value="1"/>
</dbReference>
<dbReference type="NCBIfam" id="TIGR00745">
    <property type="entry name" value="apbA_panE"/>
    <property type="match status" value="1"/>
</dbReference>
<keyword evidence="2" id="KW-0521">NADP</keyword>
<dbReference type="Pfam" id="PF02558">
    <property type="entry name" value="ApbA"/>
    <property type="match status" value="1"/>
</dbReference>
<keyword evidence="7" id="KW-1185">Reference proteome</keyword>
<evidence type="ECO:0000259" key="4">
    <source>
        <dbReference type="Pfam" id="PF02558"/>
    </source>
</evidence>
<dbReference type="InterPro" id="IPR036291">
    <property type="entry name" value="NAD(P)-bd_dom_sf"/>
</dbReference>
<feature type="domain" description="Ketopantoate reductase C-terminal" evidence="5">
    <location>
        <begin position="204"/>
        <end position="326"/>
    </location>
</feature>
<dbReference type="InterPro" id="IPR013332">
    <property type="entry name" value="KPR_N"/>
</dbReference>
<dbReference type="Gene3D" id="1.10.1040.10">
    <property type="entry name" value="N-(1-d-carboxylethyl)-l-norvaline Dehydrogenase, domain 2"/>
    <property type="match status" value="1"/>
</dbReference>
<keyword evidence="3" id="KW-0560">Oxidoreductase</keyword>
<accession>A0A6A6TMW8</accession>
<protein>
    <submittedName>
        <fullName evidence="6">2-dehydropantoate 2-reductase</fullName>
    </submittedName>
</protein>
<dbReference type="GO" id="GO:0005737">
    <property type="term" value="C:cytoplasm"/>
    <property type="evidence" value="ECO:0007669"/>
    <property type="project" value="TreeGrafter"/>
</dbReference>
<evidence type="ECO:0000256" key="3">
    <source>
        <dbReference type="ARBA" id="ARBA00023002"/>
    </source>
</evidence>
<evidence type="ECO:0000313" key="6">
    <source>
        <dbReference type="EMBL" id="KAF2660228.1"/>
    </source>
</evidence>
<gene>
    <name evidence="6" type="ORF">K491DRAFT_649841</name>
</gene>
<dbReference type="InterPro" id="IPR008927">
    <property type="entry name" value="6-PGluconate_DH-like_C_sf"/>
</dbReference>
<dbReference type="SUPFAM" id="SSF48179">
    <property type="entry name" value="6-phosphogluconate dehydrogenase C-terminal domain-like"/>
    <property type="match status" value="1"/>
</dbReference>
<name>A0A6A6TMW8_9PLEO</name>
<dbReference type="InterPro" id="IPR051402">
    <property type="entry name" value="KPR-Related"/>
</dbReference>
<dbReference type="PANTHER" id="PTHR21708:SF30">
    <property type="entry name" value="2-DEHYDROPANTOATE 2-REDUCTASE-RELATED"/>
    <property type="match status" value="1"/>
</dbReference>
<evidence type="ECO:0000256" key="2">
    <source>
        <dbReference type="ARBA" id="ARBA00022857"/>
    </source>
</evidence>
<dbReference type="EMBL" id="MU004301">
    <property type="protein sequence ID" value="KAF2660228.1"/>
    <property type="molecule type" value="Genomic_DNA"/>
</dbReference>
<dbReference type="InterPro" id="IPR013328">
    <property type="entry name" value="6PGD_dom2"/>
</dbReference>
<dbReference type="GO" id="GO:0008677">
    <property type="term" value="F:2-dehydropantoate 2-reductase activity"/>
    <property type="evidence" value="ECO:0007669"/>
    <property type="project" value="InterPro"/>
</dbReference>
<evidence type="ECO:0000313" key="7">
    <source>
        <dbReference type="Proteomes" id="UP000799324"/>
    </source>
</evidence>
<proteinExistence type="inferred from homology"/>
<dbReference type="Gene3D" id="3.40.50.720">
    <property type="entry name" value="NAD(P)-binding Rossmann-like Domain"/>
    <property type="match status" value="1"/>
</dbReference>
<dbReference type="InterPro" id="IPR013752">
    <property type="entry name" value="KPA_reductase"/>
</dbReference>
<evidence type="ECO:0000256" key="1">
    <source>
        <dbReference type="ARBA" id="ARBA00007870"/>
    </source>
</evidence>
<dbReference type="GO" id="GO:0015940">
    <property type="term" value="P:pantothenate biosynthetic process"/>
    <property type="evidence" value="ECO:0007669"/>
    <property type="project" value="InterPro"/>
</dbReference>
<dbReference type="Proteomes" id="UP000799324">
    <property type="component" value="Unassembled WGS sequence"/>
</dbReference>
<dbReference type="Pfam" id="PF08546">
    <property type="entry name" value="ApbA_C"/>
    <property type="match status" value="1"/>
</dbReference>
<reference evidence="6" key="1">
    <citation type="journal article" date="2020" name="Stud. Mycol.">
        <title>101 Dothideomycetes genomes: a test case for predicting lifestyles and emergence of pathogens.</title>
        <authorList>
            <person name="Haridas S."/>
            <person name="Albert R."/>
            <person name="Binder M."/>
            <person name="Bloem J."/>
            <person name="Labutti K."/>
            <person name="Salamov A."/>
            <person name="Andreopoulos B."/>
            <person name="Baker S."/>
            <person name="Barry K."/>
            <person name="Bills G."/>
            <person name="Bluhm B."/>
            <person name="Cannon C."/>
            <person name="Castanera R."/>
            <person name="Culley D."/>
            <person name="Daum C."/>
            <person name="Ezra D."/>
            <person name="Gonzalez J."/>
            <person name="Henrissat B."/>
            <person name="Kuo A."/>
            <person name="Liang C."/>
            <person name="Lipzen A."/>
            <person name="Lutzoni F."/>
            <person name="Magnuson J."/>
            <person name="Mondo S."/>
            <person name="Nolan M."/>
            <person name="Ohm R."/>
            <person name="Pangilinan J."/>
            <person name="Park H.-J."/>
            <person name="Ramirez L."/>
            <person name="Alfaro M."/>
            <person name="Sun H."/>
            <person name="Tritt A."/>
            <person name="Yoshinaga Y."/>
            <person name="Zwiers L.-H."/>
            <person name="Turgeon B."/>
            <person name="Goodwin S."/>
            <person name="Spatafora J."/>
            <person name="Crous P."/>
            <person name="Grigoriev I."/>
        </authorList>
    </citation>
    <scope>NUCLEOTIDE SEQUENCE</scope>
    <source>
        <strain evidence="6">CBS 122681</strain>
    </source>
</reference>
<evidence type="ECO:0000259" key="5">
    <source>
        <dbReference type="Pfam" id="PF08546"/>
    </source>
</evidence>
<sequence length="351" mass="38839">MQDRANVLLIGCGGIGTIAALNLECGKRATVTAVLRSNHEIVKQRGFNIRSIDHGVVNGFKPSNIRDQIPDVVREQLPRFKYVLCTTKNYADIPPTVAELIAPAITPGHTVIVLIQNGLNIERPMYHAFPKNIVLSGVSFCGSHEVKSGDIVHEDNDELYIGAFRNPNLDTPEGQAAEDEAAREFASIYAAGGKCVVEVKPEVAWTRWRKLLYNACLNPICAVTDLDTGRIQLADGALDTMVRPAMQEIRAAAKACGHELPEELVETMIQMDPVSMYNPPSMQVDIRKGRFCEFESILGEPLREGTKRGVSMPIITTFYNILRAMQWSTKQKKGMVEIPAPEDHTMKQGRN</sequence>
<dbReference type="InterPro" id="IPR003710">
    <property type="entry name" value="ApbA"/>
</dbReference>
<dbReference type="FunFam" id="1.10.1040.10:FF:000017">
    <property type="entry name" value="2-dehydropantoate 2-reductase"/>
    <property type="match status" value="1"/>
</dbReference>